<dbReference type="EMBL" id="JARK01001431">
    <property type="protein sequence ID" value="EYC03190.1"/>
    <property type="molecule type" value="Genomic_DNA"/>
</dbReference>
<feature type="compositionally biased region" description="Polar residues" evidence="1">
    <location>
        <begin position="14"/>
        <end position="24"/>
    </location>
</feature>
<feature type="region of interest" description="Disordered" evidence="1">
    <location>
        <begin position="1"/>
        <end position="25"/>
    </location>
</feature>
<accession>A0A016TKE6</accession>
<dbReference type="Proteomes" id="UP000024635">
    <property type="component" value="Unassembled WGS sequence"/>
</dbReference>
<gene>
    <name evidence="2" type="primary">Acey_s0095.g2811</name>
    <name evidence="2" type="ORF">Y032_0095g2811</name>
</gene>
<protein>
    <submittedName>
        <fullName evidence="2">Uncharacterized protein</fullName>
    </submittedName>
</protein>
<organism evidence="2 3">
    <name type="scientific">Ancylostoma ceylanicum</name>
    <dbReference type="NCBI Taxonomy" id="53326"/>
    <lineage>
        <taxon>Eukaryota</taxon>
        <taxon>Metazoa</taxon>
        <taxon>Ecdysozoa</taxon>
        <taxon>Nematoda</taxon>
        <taxon>Chromadorea</taxon>
        <taxon>Rhabditida</taxon>
        <taxon>Rhabditina</taxon>
        <taxon>Rhabditomorpha</taxon>
        <taxon>Strongyloidea</taxon>
        <taxon>Ancylostomatidae</taxon>
        <taxon>Ancylostomatinae</taxon>
        <taxon>Ancylostoma</taxon>
    </lineage>
</organism>
<evidence type="ECO:0000313" key="2">
    <source>
        <dbReference type="EMBL" id="EYC03190.1"/>
    </source>
</evidence>
<name>A0A016TKE6_9BILA</name>
<dbReference type="AlphaFoldDB" id="A0A016TKE6"/>
<sequence length="91" mass="10171">MSSYRKPHKGASTMGEQYESTSAAQKLPTLKSNGDLFGESVYPLPYITKPFRSSSPLLHSEGAIRPLNDGQYRVMDISKFHCFQAQCLDRA</sequence>
<proteinExistence type="predicted"/>
<dbReference type="OrthoDB" id="5820030at2759"/>
<evidence type="ECO:0000256" key="1">
    <source>
        <dbReference type="SAM" id="MobiDB-lite"/>
    </source>
</evidence>
<keyword evidence="3" id="KW-1185">Reference proteome</keyword>
<evidence type="ECO:0000313" key="3">
    <source>
        <dbReference type="Proteomes" id="UP000024635"/>
    </source>
</evidence>
<comment type="caution">
    <text evidence="2">The sequence shown here is derived from an EMBL/GenBank/DDBJ whole genome shotgun (WGS) entry which is preliminary data.</text>
</comment>
<reference evidence="3" key="1">
    <citation type="journal article" date="2015" name="Nat. Genet.">
        <title>The genome and transcriptome of the zoonotic hookworm Ancylostoma ceylanicum identify infection-specific gene families.</title>
        <authorList>
            <person name="Schwarz E.M."/>
            <person name="Hu Y."/>
            <person name="Antoshechkin I."/>
            <person name="Miller M.M."/>
            <person name="Sternberg P.W."/>
            <person name="Aroian R.V."/>
        </authorList>
    </citation>
    <scope>NUCLEOTIDE SEQUENCE</scope>
    <source>
        <strain evidence="3">HY135</strain>
    </source>
</reference>